<dbReference type="AlphaFoldDB" id="A1ASW2"/>
<evidence type="ECO:0000313" key="2">
    <source>
        <dbReference type="Proteomes" id="UP000006732"/>
    </source>
</evidence>
<protein>
    <recommendedName>
        <fullName evidence="3">DUF4177 domain-containing protein</fullName>
    </recommendedName>
</protein>
<accession>A1ASW2</accession>
<evidence type="ECO:0000313" key="1">
    <source>
        <dbReference type="EMBL" id="ABL00433.1"/>
    </source>
</evidence>
<reference evidence="1 2" key="1">
    <citation type="submission" date="2006-10" db="EMBL/GenBank/DDBJ databases">
        <title>Complete sequence of chromosome of Pelobacter propionicus DSM 2379.</title>
        <authorList>
            <consortium name="US DOE Joint Genome Institute"/>
            <person name="Copeland A."/>
            <person name="Lucas S."/>
            <person name="Lapidus A."/>
            <person name="Barry K."/>
            <person name="Detter J.C."/>
            <person name="Glavina del Rio T."/>
            <person name="Hammon N."/>
            <person name="Israni S."/>
            <person name="Dalin E."/>
            <person name="Tice H."/>
            <person name="Pitluck S."/>
            <person name="Saunders E."/>
            <person name="Brettin T."/>
            <person name="Bruce D."/>
            <person name="Han C."/>
            <person name="Tapia R."/>
            <person name="Schmutz J."/>
            <person name="Larimer F."/>
            <person name="Land M."/>
            <person name="Hauser L."/>
            <person name="Kyrpides N."/>
            <person name="Kim E."/>
            <person name="Lovley D."/>
            <person name="Richardson P."/>
        </authorList>
    </citation>
    <scope>NUCLEOTIDE SEQUENCE [LARGE SCALE GENOMIC DNA]</scope>
    <source>
        <strain evidence="2">DSM 2379 / NBRC 103807 / OttBd1</strain>
    </source>
</reference>
<sequence length="63" mass="7218">MLTYRVIELSTVTEETIQDTLNELTAQGWNYDGMQFAMRDASRRPAMAFLLFTRDEPGESDPS</sequence>
<keyword evidence="2" id="KW-1185">Reference proteome</keyword>
<dbReference type="Proteomes" id="UP000006732">
    <property type="component" value="Chromosome"/>
</dbReference>
<name>A1ASW2_PELPD</name>
<dbReference type="RefSeq" id="WP_011736674.1">
    <property type="nucleotide sequence ID" value="NC_008609.1"/>
</dbReference>
<dbReference type="KEGG" id="ppd:Ppro_2834"/>
<organism evidence="1 2">
    <name type="scientific">Pelobacter propionicus (strain DSM 2379 / NBRC 103807 / OttBd1)</name>
    <dbReference type="NCBI Taxonomy" id="338966"/>
    <lineage>
        <taxon>Bacteria</taxon>
        <taxon>Pseudomonadati</taxon>
        <taxon>Thermodesulfobacteriota</taxon>
        <taxon>Desulfuromonadia</taxon>
        <taxon>Desulfuromonadales</taxon>
        <taxon>Desulfuromonadaceae</taxon>
        <taxon>Pelobacter</taxon>
    </lineage>
</organism>
<evidence type="ECO:0008006" key="3">
    <source>
        <dbReference type="Google" id="ProtNLM"/>
    </source>
</evidence>
<proteinExistence type="predicted"/>
<dbReference type="HOGENOM" id="CLU_202968_0_0_7"/>
<dbReference type="STRING" id="338966.Ppro_2834"/>
<gene>
    <name evidence="1" type="ordered locus">Ppro_2834</name>
</gene>
<dbReference type="EMBL" id="CP000482">
    <property type="protein sequence ID" value="ABL00433.1"/>
    <property type="molecule type" value="Genomic_DNA"/>
</dbReference>
<dbReference type="OrthoDB" id="5515705at2"/>
<dbReference type="eggNOG" id="ENOG503380W">
    <property type="taxonomic scope" value="Bacteria"/>
</dbReference>